<proteinExistence type="predicted"/>
<evidence type="ECO:0000313" key="1">
    <source>
        <dbReference type="EMBL" id="KAJ9656390.1"/>
    </source>
</evidence>
<gene>
    <name evidence="1" type="ORF">H2198_004968</name>
</gene>
<sequence length="338" mass="39061">MDNTYFDLGAPLATADGHETDDSGYSSRDDVSVLSRSVHSSIYDYRFEHGRRYHAFKQGETDYFMPNDEREQVRMDMQHRCMFLSTGQKLFHAPLESPIRALDLGTGTGIWALEMSEKYPQTQIVGVDLSPIQPEWAPENVRFEIDDVEDEWTWPENHFDLIHSKVMLLGSIRNHRRYFEQAFKQCAPNGFFEINEITTHIRSDHYNIVSENAILRWTTLLKQGIEQMGTTLDLDFDRLANLMREVGFVDVTVKPFKHPIGTWPADPVLKQAGSIQLVAMLEGLEGLSMAVFTRCLNWSVEDTKKLLEQTSYEFCRKRACYYWPGFVFPNLVTILRPG</sequence>
<name>A0ACC3A6Z2_9EURO</name>
<accession>A0ACC3A6Z2</accession>
<organism evidence="1 2">
    <name type="scientific">Neophaeococcomyces mojaviensis</name>
    <dbReference type="NCBI Taxonomy" id="3383035"/>
    <lineage>
        <taxon>Eukaryota</taxon>
        <taxon>Fungi</taxon>
        <taxon>Dikarya</taxon>
        <taxon>Ascomycota</taxon>
        <taxon>Pezizomycotina</taxon>
        <taxon>Eurotiomycetes</taxon>
        <taxon>Chaetothyriomycetidae</taxon>
        <taxon>Chaetothyriales</taxon>
        <taxon>Chaetothyriales incertae sedis</taxon>
        <taxon>Neophaeococcomyces</taxon>
    </lineage>
</organism>
<keyword evidence="2" id="KW-1185">Reference proteome</keyword>
<comment type="caution">
    <text evidence="1">The sequence shown here is derived from an EMBL/GenBank/DDBJ whole genome shotgun (WGS) entry which is preliminary data.</text>
</comment>
<reference evidence="1" key="1">
    <citation type="submission" date="2022-10" db="EMBL/GenBank/DDBJ databases">
        <title>Culturing micro-colonial fungi from biological soil crusts in the Mojave desert and describing Neophaeococcomyces mojavensis, and introducing the new genera and species Taxawa tesnikishii.</title>
        <authorList>
            <person name="Kurbessoian T."/>
            <person name="Stajich J.E."/>
        </authorList>
    </citation>
    <scope>NUCLEOTIDE SEQUENCE</scope>
    <source>
        <strain evidence="1">JES_112</strain>
    </source>
</reference>
<protein>
    <submittedName>
        <fullName evidence="1">Uncharacterized protein</fullName>
    </submittedName>
</protein>
<dbReference type="Proteomes" id="UP001172386">
    <property type="component" value="Unassembled WGS sequence"/>
</dbReference>
<dbReference type="EMBL" id="JAPDRQ010000078">
    <property type="protein sequence ID" value="KAJ9656390.1"/>
    <property type="molecule type" value="Genomic_DNA"/>
</dbReference>
<evidence type="ECO:0000313" key="2">
    <source>
        <dbReference type="Proteomes" id="UP001172386"/>
    </source>
</evidence>